<organism evidence="1 2">
    <name type="scientific">Eretmocerus hayati</name>
    <dbReference type="NCBI Taxonomy" id="131215"/>
    <lineage>
        <taxon>Eukaryota</taxon>
        <taxon>Metazoa</taxon>
        <taxon>Ecdysozoa</taxon>
        <taxon>Arthropoda</taxon>
        <taxon>Hexapoda</taxon>
        <taxon>Insecta</taxon>
        <taxon>Pterygota</taxon>
        <taxon>Neoptera</taxon>
        <taxon>Endopterygota</taxon>
        <taxon>Hymenoptera</taxon>
        <taxon>Apocrita</taxon>
        <taxon>Proctotrupomorpha</taxon>
        <taxon>Chalcidoidea</taxon>
        <taxon>Aphelinidae</taxon>
        <taxon>Aphelininae</taxon>
        <taxon>Eretmocerus</taxon>
    </lineage>
</organism>
<reference evidence="1" key="1">
    <citation type="submission" date="2023-04" db="EMBL/GenBank/DDBJ databases">
        <title>A chromosome-level genome assembly of the parasitoid wasp Eretmocerus hayati.</title>
        <authorList>
            <person name="Zhong Y."/>
            <person name="Liu S."/>
            <person name="Liu Y."/>
        </authorList>
    </citation>
    <scope>NUCLEOTIDE SEQUENCE</scope>
    <source>
        <strain evidence="1">ZJU_SS_LIU_2023</strain>
    </source>
</reference>
<evidence type="ECO:0000313" key="2">
    <source>
        <dbReference type="Proteomes" id="UP001239111"/>
    </source>
</evidence>
<keyword evidence="2" id="KW-1185">Reference proteome</keyword>
<sequence length="101" mass="11405">MTKQTPRHLSHFSTTKGQTFVADYDLITHQARQEDLVPFAQETKKIARDPILVQRTLDLCESFFCTTAAVRDSTANQSCTPDSRKARSAFANPTELYSSYT</sequence>
<dbReference type="Proteomes" id="UP001239111">
    <property type="component" value="Chromosome 1"/>
</dbReference>
<protein>
    <submittedName>
        <fullName evidence="1">Uncharacterized protein</fullName>
    </submittedName>
</protein>
<comment type="caution">
    <text evidence="1">The sequence shown here is derived from an EMBL/GenBank/DDBJ whole genome shotgun (WGS) entry which is preliminary data.</text>
</comment>
<accession>A0ACC2PT73</accession>
<proteinExistence type="predicted"/>
<dbReference type="EMBL" id="CM056741">
    <property type="protein sequence ID" value="KAJ8686617.1"/>
    <property type="molecule type" value="Genomic_DNA"/>
</dbReference>
<evidence type="ECO:0000313" key="1">
    <source>
        <dbReference type="EMBL" id="KAJ8686617.1"/>
    </source>
</evidence>
<gene>
    <name evidence="1" type="ORF">QAD02_022411</name>
</gene>
<name>A0ACC2PT73_9HYME</name>